<feature type="transmembrane region" description="Helical" evidence="6">
    <location>
        <begin position="104"/>
        <end position="121"/>
    </location>
</feature>
<dbReference type="EMBL" id="KK101111">
    <property type="protein sequence ID" value="KIZ02145.1"/>
    <property type="molecule type" value="Genomic_DNA"/>
</dbReference>
<comment type="subcellular location">
    <subcellularLocation>
        <location evidence="1">Membrane</location>
        <topology evidence="1">Multi-pass membrane protein</topology>
    </subcellularLocation>
</comment>
<evidence type="ECO:0000256" key="4">
    <source>
        <dbReference type="ARBA" id="ARBA00022989"/>
    </source>
</evidence>
<proteinExistence type="predicted"/>
<evidence type="ECO:0000256" key="3">
    <source>
        <dbReference type="ARBA" id="ARBA00022970"/>
    </source>
</evidence>
<feature type="transmembrane region" description="Helical" evidence="6">
    <location>
        <begin position="223"/>
        <end position="250"/>
    </location>
</feature>
<feature type="domain" description="Amino acid transporter transmembrane" evidence="7">
    <location>
        <begin position="77"/>
        <end position="195"/>
    </location>
</feature>
<sequence>MSAQVEVQDTGGASSLSSVATLCNSAIGAGVLSLPYAFSCAGLVGGLVLCMVVAAAESFSLYILSKFAERYDAHSYGSLVIIGDTFSSLATQAFGASLYTDRRFILLAVGVVLILPMCFAPSLSALEWVSAGAVIGFLYTSAAIVVLSRADPWAGVILWQPNLREALYAVSILVFGFNSSANTVSIFSELDHYPHRLVVLLPPSPTQYASLHRLAPRPYTYKLIGMLGVIIVAMSLIAAGYVAVGVAGYAAYPTTVSSNILNTFPANDTAMQVARGVIGLMVLGHYPLNFNPARLAMRDLMATFFDVNIIPPLAMAAFTVLFVGATLATAMVVTNLGSVLHLIGGTAATFMIFLLPGLLCWNAAVIKATESYPDLAAAEDEDSGAEAARALIPKKAGLRTAGPLVLHSAKSWRRRGPLVIVS</sequence>
<dbReference type="STRING" id="145388.A0A0D2MGF4"/>
<feature type="transmembrane region" description="Helical" evidence="6">
    <location>
        <begin position="36"/>
        <end position="64"/>
    </location>
</feature>
<keyword evidence="2 6" id="KW-0812">Transmembrane</keyword>
<feature type="domain" description="Amino acid transporter transmembrane" evidence="7">
    <location>
        <begin position="12"/>
        <end position="76"/>
    </location>
</feature>
<dbReference type="RefSeq" id="XP_013901164.1">
    <property type="nucleotide sequence ID" value="XM_014045710.1"/>
</dbReference>
<feature type="transmembrane region" description="Helical" evidence="6">
    <location>
        <begin position="339"/>
        <end position="361"/>
    </location>
</feature>
<evidence type="ECO:0000256" key="2">
    <source>
        <dbReference type="ARBA" id="ARBA00022692"/>
    </source>
</evidence>
<dbReference type="PANTHER" id="PTHR22950">
    <property type="entry name" value="AMINO ACID TRANSPORTER"/>
    <property type="match status" value="1"/>
</dbReference>
<keyword evidence="4 6" id="KW-1133">Transmembrane helix</keyword>
<dbReference type="AlphaFoldDB" id="A0A0D2MGF4"/>
<accession>A0A0D2MGF4</accession>
<dbReference type="PANTHER" id="PTHR22950:SF652">
    <property type="entry name" value="TRANSMEMBRANE AMINO ACID TRANSPORTER FAMILY PROTEIN"/>
    <property type="match status" value="1"/>
</dbReference>
<protein>
    <recommendedName>
        <fullName evidence="7">Amino acid transporter transmembrane domain-containing protein</fullName>
    </recommendedName>
</protein>
<dbReference type="Pfam" id="PF01490">
    <property type="entry name" value="Aa_trans"/>
    <property type="match status" value="3"/>
</dbReference>
<evidence type="ECO:0000256" key="1">
    <source>
        <dbReference type="ARBA" id="ARBA00004141"/>
    </source>
</evidence>
<organism evidence="8 9">
    <name type="scientific">Monoraphidium neglectum</name>
    <dbReference type="NCBI Taxonomy" id="145388"/>
    <lineage>
        <taxon>Eukaryota</taxon>
        <taxon>Viridiplantae</taxon>
        <taxon>Chlorophyta</taxon>
        <taxon>core chlorophytes</taxon>
        <taxon>Chlorophyceae</taxon>
        <taxon>CS clade</taxon>
        <taxon>Sphaeropleales</taxon>
        <taxon>Selenastraceae</taxon>
        <taxon>Monoraphidium</taxon>
    </lineage>
</organism>
<keyword evidence="9" id="KW-1185">Reference proteome</keyword>
<dbReference type="KEGG" id="mng:MNEG_5814"/>
<gene>
    <name evidence="8" type="ORF">MNEG_5814</name>
</gene>
<dbReference type="GO" id="GO:0016020">
    <property type="term" value="C:membrane"/>
    <property type="evidence" value="ECO:0007669"/>
    <property type="project" value="UniProtKB-SubCell"/>
</dbReference>
<evidence type="ECO:0000313" key="8">
    <source>
        <dbReference type="EMBL" id="KIZ02145.1"/>
    </source>
</evidence>
<feature type="transmembrane region" description="Helical" evidence="6">
    <location>
        <begin position="128"/>
        <end position="147"/>
    </location>
</feature>
<feature type="transmembrane region" description="Helical" evidence="6">
    <location>
        <begin position="309"/>
        <end position="333"/>
    </location>
</feature>
<evidence type="ECO:0000256" key="6">
    <source>
        <dbReference type="SAM" id="Phobius"/>
    </source>
</evidence>
<dbReference type="InterPro" id="IPR013057">
    <property type="entry name" value="AA_transpt_TM"/>
</dbReference>
<feature type="domain" description="Amino acid transporter transmembrane" evidence="7">
    <location>
        <begin position="225"/>
        <end position="359"/>
    </location>
</feature>
<dbReference type="Proteomes" id="UP000054498">
    <property type="component" value="Unassembled WGS sequence"/>
</dbReference>
<keyword evidence="5 6" id="KW-0472">Membrane</keyword>
<evidence type="ECO:0000259" key="7">
    <source>
        <dbReference type="Pfam" id="PF01490"/>
    </source>
</evidence>
<dbReference type="GO" id="GO:0015179">
    <property type="term" value="F:L-amino acid transmembrane transporter activity"/>
    <property type="evidence" value="ECO:0007669"/>
    <property type="project" value="TreeGrafter"/>
</dbReference>
<name>A0A0D2MGF4_9CHLO</name>
<dbReference type="OrthoDB" id="28208at2759"/>
<evidence type="ECO:0000313" key="9">
    <source>
        <dbReference type="Proteomes" id="UP000054498"/>
    </source>
</evidence>
<evidence type="ECO:0000256" key="5">
    <source>
        <dbReference type="ARBA" id="ARBA00023136"/>
    </source>
</evidence>
<keyword evidence="3" id="KW-0813">Transport</keyword>
<reference evidence="8 9" key="1">
    <citation type="journal article" date="2013" name="BMC Genomics">
        <title>Reconstruction of the lipid metabolism for the microalga Monoraphidium neglectum from its genome sequence reveals characteristics suitable for biofuel production.</title>
        <authorList>
            <person name="Bogen C."/>
            <person name="Al-Dilaimi A."/>
            <person name="Albersmeier A."/>
            <person name="Wichmann J."/>
            <person name="Grundmann M."/>
            <person name="Rupp O."/>
            <person name="Lauersen K.J."/>
            <person name="Blifernez-Klassen O."/>
            <person name="Kalinowski J."/>
            <person name="Goesmann A."/>
            <person name="Mussgnug J.H."/>
            <person name="Kruse O."/>
        </authorList>
    </citation>
    <scope>NUCLEOTIDE SEQUENCE [LARGE SCALE GENOMIC DNA]</scope>
    <source>
        <strain evidence="8 9">SAG 48.87</strain>
    </source>
</reference>
<feature type="transmembrane region" description="Helical" evidence="6">
    <location>
        <begin position="167"/>
        <end position="187"/>
    </location>
</feature>
<keyword evidence="3" id="KW-0029">Amino-acid transport</keyword>
<dbReference type="GeneID" id="25738691"/>